<proteinExistence type="predicted"/>
<dbReference type="Pfam" id="PF25917">
    <property type="entry name" value="BSH_RND"/>
    <property type="match status" value="1"/>
</dbReference>
<protein>
    <submittedName>
        <fullName evidence="7">Multidrug resistance efflux pump</fullName>
    </submittedName>
</protein>
<dbReference type="eggNOG" id="COG0845">
    <property type="taxonomic scope" value="Bacteria"/>
</dbReference>
<comment type="subcellular location">
    <subcellularLocation>
        <location evidence="1">Cell envelope</location>
    </subcellularLocation>
</comment>
<gene>
    <name evidence="7" type="ORF">CCALI_01507</name>
</gene>
<dbReference type="Gene3D" id="2.40.50.100">
    <property type="match status" value="1"/>
</dbReference>
<dbReference type="PANTHER" id="PTHR32347:SF23">
    <property type="entry name" value="BLL5650 PROTEIN"/>
    <property type="match status" value="1"/>
</dbReference>
<dbReference type="SUPFAM" id="SSF111369">
    <property type="entry name" value="HlyD-like secretion proteins"/>
    <property type="match status" value="2"/>
</dbReference>
<keyword evidence="4" id="KW-0732">Signal</keyword>
<dbReference type="InterPro" id="IPR050465">
    <property type="entry name" value="UPF0194_transport"/>
</dbReference>
<evidence type="ECO:0000256" key="4">
    <source>
        <dbReference type="SAM" id="SignalP"/>
    </source>
</evidence>
<dbReference type="Proteomes" id="UP000014227">
    <property type="component" value="Chromosome I"/>
</dbReference>
<evidence type="ECO:0000313" key="7">
    <source>
        <dbReference type="EMBL" id="CCW35323.1"/>
    </source>
</evidence>
<evidence type="ECO:0000256" key="3">
    <source>
        <dbReference type="SAM" id="Coils"/>
    </source>
</evidence>
<accession>S0EV88</accession>
<evidence type="ECO:0000256" key="2">
    <source>
        <dbReference type="ARBA" id="ARBA00023054"/>
    </source>
</evidence>
<keyword evidence="2 3" id="KW-0175">Coiled coil</keyword>
<keyword evidence="8" id="KW-1185">Reference proteome</keyword>
<dbReference type="InterPro" id="IPR058625">
    <property type="entry name" value="MdtA-like_BSH"/>
</dbReference>
<dbReference type="Pfam" id="PF25990">
    <property type="entry name" value="Beta-barrel_YknX"/>
    <property type="match status" value="1"/>
</dbReference>
<evidence type="ECO:0000259" key="6">
    <source>
        <dbReference type="Pfam" id="PF25990"/>
    </source>
</evidence>
<dbReference type="RefSeq" id="WP_016482859.1">
    <property type="nucleotide sequence ID" value="NC_021487.1"/>
</dbReference>
<feature type="domain" description="Multidrug resistance protein MdtA-like barrel-sandwich hybrid" evidence="5">
    <location>
        <begin position="59"/>
        <end position="383"/>
    </location>
</feature>
<dbReference type="InParanoid" id="S0EV88"/>
<evidence type="ECO:0000259" key="5">
    <source>
        <dbReference type="Pfam" id="PF25917"/>
    </source>
</evidence>
<dbReference type="EMBL" id="HF951689">
    <property type="protein sequence ID" value="CCW35323.1"/>
    <property type="molecule type" value="Genomic_DNA"/>
</dbReference>
<feature type="signal peptide" evidence="4">
    <location>
        <begin position="1"/>
        <end position="23"/>
    </location>
</feature>
<evidence type="ECO:0000256" key="1">
    <source>
        <dbReference type="ARBA" id="ARBA00004196"/>
    </source>
</evidence>
<feature type="domain" description="YknX-like beta-barrel" evidence="6">
    <location>
        <begin position="402"/>
        <end position="488"/>
    </location>
</feature>
<name>S0EV88_CHTCT</name>
<feature type="chain" id="PRO_5004486124" evidence="4">
    <location>
        <begin position="24"/>
        <end position="575"/>
    </location>
</feature>
<dbReference type="KEGG" id="ccz:CCALI_01507"/>
<dbReference type="GO" id="GO:0030313">
    <property type="term" value="C:cell envelope"/>
    <property type="evidence" value="ECO:0007669"/>
    <property type="project" value="UniProtKB-SubCell"/>
</dbReference>
<dbReference type="InterPro" id="IPR058636">
    <property type="entry name" value="Beta-barrel_YknX"/>
</dbReference>
<sequence length="575" mass="61927">MKKLAIGCSFLLLCAAVMGMWVAHILAKPAQKSDETEKVTRGDVVVKVIEDGTIEPLSKVDVKSKVAGRILRLYVHEGQTVHQGQILATIDPIDVINQVKALEAQLDAAEARLASARKAALLQDQQTSATIAQYQQNLAQAKARLDEAELQATAQPQLNIQAIQNAKAALEAAKANLKAQQQALELMVKTTHPNAVASARSAYQQALAQEQNAALNLQRQKQLLQKGFVSQSAVDAADETYLVAKAQEQEAKEKLDRIEEANAIEEQSARSQVAAAQAQVAQAEAALRQAQLNPQPIASQDELASAKAAYQQALAQLAQARSNLIQNKMRRDDVLAAAADAQQIRNQLNAALVQLHDTTIYSPMTGVITKRYVEPGDLITSAISSFTSGSPIYQVADLGTMLVKIEVNEVDINKIRVGMPTQVTTSASPGVVFWGRVSKVAPAASSYTAAAASNGTATPQNTVIRFPVEIRIDHADPRLRPGMSAHCTIIVAARHNVLRVPVDCLYGTGSHPQVKVVLVPASADHPKPVTQMRTIQIGIQDDNYAEVLSGLKEGEVLMPAPYTGPPRQKFDIHEE</sequence>
<dbReference type="STRING" id="454171.CP488_02590"/>
<dbReference type="Gene3D" id="6.20.50.140">
    <property type="match status" value="1"/>
</dbReference>
<evidence type="ECO:0000313" key="8">
    <source>
        <dbReference type="Proteomes" id="UP000014227"/>
    </source>
</evidence>
<feature type="coiled-coil region" evidence="3">
    <location>
        <begin position="99"/>
        <end position="327"/>
    </location>
</feature>
<dbReference type="AlphaFoldDB" id="S0EV88"/>
<dbReference type="OrthoDB" id="505602at2"/>
<organism evidence="7 8">
    <name type="scientific">Chthonomonas calidirosea (strain DSM 23976 / ICMP 18418 / T49)</name>
    <dbReference type="NCBI Taxonomy" id="1303518"/>
    <lineage>
        <taxon>Bacteria</taxon>
        <taxon>Bacillati</taxon>
        <taxon>Armatimonadota</taxon>
        <taxon>Chthonomonadia</taxon>
        <taxon>Chthonomonadales</taxon>
        <taxon>Chthonomonadaceae</taxon>
        <taxon>Chthonomonas</taxon>
    </lineage>
</organism>
<reference evidence="8" key="1">
    <citation type="submission" date="2013-03" db="EMBL/GenBank/DDBJ databases">
        <title>Genome sequence of Chthonomonas calidirosea, the first sequenced genome from the Armatimonadetes phylum (formally candidate division OP10).</title>
        <authorList>
            <person name="Lee K.C.Y."/>
            <person name="Morgan X.C."/>
            <person name="Dunfield P.F."/>
            <person name="Tamas I."/>
            <person name="Houghton K.M."/>
            <person name="Vyssotski M."/>
            <person name="Ryan J.L.J."/>
            <person name="Lagutin K."/>
            <person name="McDonald I.R."/>
            <person name="Stott M.B."/>
        </authorList>
    </citation>
    <scope>NUCLEOTIDE SEQUENCE [LARGE SCALE GENOMIC DNA]</scope>
    <source>
        <strain evidence="8">DSM 23976 / ICMP 18418 / T49</strain>
    </source>
</reference>
<dbReference type="HOGENOM" id="CLU_516545_0_0_0"/>
<dbReference type="Gene3D" id="1.10.287.470">
    <property type="entry name" value="Helix hairpin bin"/>
    <property type="match status" value="1"/>
</dbReference>
<dbReference type="PANTHER" id="PTHR32347">
    <property type="entry name" value="EFFLUX SYSTEM COMPONENT YKNX-RELATED"/>
    <property type="match status" value="1"/>
</dbReference>
<dbReference type="PATRIC" id="fig|1303518.3.peg.1546"/>
<dbReference type="Gene3D" id="2.40.30.170">
    <property type="match status" value="1"/>
</dbReference>